<dbReference type="Proteomes" id="UP000485058">
    <property type="component" value="Unassembled WGS sequence"/>
</dbReference>
<evidence type="ECO:0000313" key="3">
    <source>
        <dbReference type="Proteomes" id="UP000485058"/>
    </source>
</evidence>
<proteinExistence type="predicted"/>
<feature type="compositionally biased region" description="Polar residues" evidence="1">
    <location>
        <begin position="79"/>
        <end position="96"/>
    </location>
</feature>
<dbReference type="EMBL" id="BLLF01001225">
    <property type="protein sequence ID" value="GFH17940.1"/>
    <property type="molecule type" value="Genomic_DNA"/>
</dbReference>
<protein>
    <submittedName>
        <fullName evidence="2">Uncharacterized protein</fullName>
    </submittedName>
</protein>
<sequence length="173" mass="17404">NAALCVLCDHPAAICHALSHLPLTHQAFTCLLDPGQRGLQPAGGACVSPAPCGPGLPRLGHGASSVTSQSRASCGARSPQPQGRISPQATYSSQAASEPGPDTPPPARRSKHTKVEQAAEPTQPTKGNTAKAKPASQPGSAEHAVHWGEQVEPTGAVLLARAGSSASQGQGVP</sequence>
<keyword evidence="3" id="KW-1185">Reference proteome</keyword>
<reference evidence="2 3" key="1">
    <citation type="submission" date="2020-02" db="EMBL/GenBank/DDBJ databases">
        <title>Draft genome sequence of Haematococcus lacustris strain NIES-144.</title>
        <authorList>
            <person name="Morimoto D."/>
            <person name="Nakagawa S."/>
            <person name="Yoshida T."/>
            <person name="Sawayama S."/>
        </authorList>
    </citation>
    <scope>NUCLEOTIDE SEQUENCE [LARGE SCALE GENOMIC DNA]</scope>
    <source>
        <strain evidence="2 3">NIES-144</strain>
    </source>
</reference>
<gene>
    <name evidence="2" type="ORF">HaLaN_14665</name>
</gene>
<organism evidence="2 3">
    <name type="scientific">Haematococcus lacustris</name>
    <name type="common">Green alga</name>
    <name type="synonym">Haematococcus pluvialis</name>
    <dbReference type="NCBI Taxonomy" id="44745"/>
    <lineage>
        <taxon>Eukaryota</taxon>
        <taxon>Viridiplantae</taxon>
        <taxon>Chlorophyta</taxon>
        <taxon>core chlorophytes</taxon>
        <taxon>Chlorophyceae</taxon>
        <taxon>CS clade</taxon>
        <taxon>Chlamydomonadales</taxon>
        <taxon>Haematococcaceae</taxon>
        <taxon>Haematococcus</taxon>
    </lineage>
</organism>
<accession>A0A699Z927</accession>
<name>A0A699Z927_HAELA</name>
<feature type="region of interest" description="Disordered" evidence="1">
    <location>
        <begin position="58"/>
        <end position="173"/>
    </location>
</feature>
<evidence type="ECO:0000313" key="2">
    <source>
        <dbReference type="EMBL" id="GFH17940.1"/>
    </source>
</evidence>
<feature type="non-terminal residue" evidence="2">
    <location>
        <position position="173"/>
    </location>
</feature>
<feature type="compositionally biased region" description="Polar residues" evidence="1">
    <location>
        <begin position="164"/>
        <end position="173"/>
    </location>
</feature>
<comment type="caution">
    <text evidence="2">The sequence shown here is derived from an EMBL/GenBank/DDBJ whole genome shotgun (WGS) entry which is preliminary data.</text>
</comment>
<dbReference type="AlphaFoldDB" id="A0A699Z927"/>
<evidence type="ECO:0000256" key="1">
    <source>
        <dbReference type="SAM" id="MobiDB-lite"/>
    </source>
</evidence>
<feature type="non-terminal residue" evidence="2">
    <location>
        <position position="1"/>
    </location>
</feature>